<dbReference type="SMART" id="SM00504">
    <property type="entry name" value="Ubox"/>
    <property type="match status" value="1"/>
</dbReference>
<reference evidence="5" key="1">
    <citation type="journal article" date="2023" name="Commun. Biol.">
        <title>Genome analysis of Parmales, the sister group of diatoms, reveals the evolutionary specialization of diatoms from phago-mixotrophs to photoautotrophs.</title>
        <authorList>
            <person name="Ban H."/>
            <person name="Sato S."/>
            <person name="Yoshikawa S."/>
            <person name="Yamada K."/>
            <person name="Nakamura Y."/>
            <person name="Ichinomiya M."/>
            <person name="Sato N."/>
            <person name="Blanc-Mathieu R."/>
            <person name="Endo H."/>
            <person name="Kuwata A."/>
            <person name="Ogata H."/>
        </authorList>
    </citation>
    <scope>NUCLEOTIDE SEQUENCE [LARGE SCALE GENOMIC DNA]</scope>
</reference>
<dbReference type="Pfam" id="PF13519">
    <property type="entry name" value="VWA_2"/>
    <property type="match status" value="1"/>
</dbReference>
<accession>A0A9W7FYX6</accession>
<dbReference type="InterPro" id="IPR032838">
    <property type="entry name" value="Vwaint_dom"/>
</dbReference>
<proteinExistence type="predicted"/>
<dbReference type="Pfam" id="PF14624">
    <property type="entry name" value="Vwaint"/>
    <property type="match status" value="1"/>
</dbReference>
<dbReference type="PANTHER" id="PTHR10579:SF156">
    <property type="entry name" value="VWFA DOMAIN-CONTAINING PROTEIN"/>
    <property type="match status" value="1"/>
</dbReference>
<evidence type="ECO:0000313" key="4">
    <source>
        <dbReference type="EMBL" id="GMI23626.1"/>
    </source>
</evidence>
<name>A0A9W7FYX6_9STRA</name>
<feature type="domain" description="U-box" evidence="3">
    <location>
        <begin position="1"/>
        <end position="73"/>
    </location>
</feature>
<dbReference type="Proteomes" id="UP001165065">
    <property type="component" value="Unassembled WGS sequence"/>
</dbReference>
<evidence type="ECO:0000259" key="2">
    <source>
        <dbReference type="PROSITE" id="PS50234"/>
    </source>
</evidence>
<dbReference type="SUPFAM" id="SSF53300">
    <property type="entry name" value="vWA-like"/>
    <property type="match status" value="1"/>
</dbReference>
<evidence type="ECO:0000313" key="5">
    <source>
        <dbReference type="Proteomes" id="UP001165065"/>
    </source>
</evidence>
<feature type="region of interest" description="Disordered" evidence="1">
    <location>
        <begin position="1"/>
        <end position="23"/>
    </location>
</feature>
<dbReference type="AlphaFoldDB" id="A0A9W7FYX6"/>
<dbReference type="InterPro" id="IPR051266">
    <property type="entry name" value="CLCR"/>
</dbReference>
<comment type="caution">
    <text evidence="4">The sequence shown here is derived from an EMBL/GenBank/DDBJ whole genome shotgun (WGS) entry which is preliminary data.</text>
</comment>
<dbReference type="InterPro" id="IPR013083">
    <property type="entry name" value="Znf_RING/FYVE/PHD"/>
</dbReference>
<dbReference type="InterPro" id="IPR003613">
    <property type="entry name" value="Ubox_domain"/>
</dbReference>
<dbReference type="PROSITE" id="PS51698">
    <property type="entry name" value="U_BOX"/>
    <property type="match status" value="1"/>
</dbReference>
<dbReference type="SUPFAM" id="SSF51294">
    <property type="entry name" value="Hedgehog/intein (Hint) domain"/>
    <property type="match status" value="1"/>
</dbReference>
<dbReference type="GO" id="GO:0004842">
    <property type="term" value="F:ubiquitin-protein transferase activity"/>
    <property type="evidence" value="ECO:0007669"/>
    <property type="project" value="InterPro"/>
</dbReference>
<dbReference type="InterPro" id="IPR036465">
    <property type="entry name" value="vWFA_dom_sf"/>
</dbReference>
<dbReference type="EMBL" id="BRYA01000571">
    <property type="protein sequence ID" value="GMI23626.1"/>
    <property type="molecule type" value="Genomic_DNA"/>
</dbReference>
<dbReference type="OrthoDB" id="299997at2759"/>
<keyword evidence="5" id="KW-1185">Reference proteome</keyword>
<dbReference type="CDD" id="cd16655">
    <property type="entry name" value="RING-Ubox_WDSUB1-like"/>
    <property type="match status" value="1"/>
</dbReference>
<evidence type="ECO:0008006" key="6">
    <source>
        <dbReference type="Google" id="ProtNLM"/>
    </source>
</evidence>
<organism evidence="4 5">
    <name type="scientific">Triparma columacea</name>
    <dbReference type="NCBI Taxonomy" id="722753"/>
    <lineage>
        <taxon>Eukaryota</taxon>
        <taxon>Sar</taxon>
        <taxon>Stramenopiles</taxon>
        <taxon>Ochrophyta</taxon>
        <taxon>Bolidophyceae</taxon>
        <taxon>Parmales</taxon>
        <taxon>Triparmaceae</taxon>
        <taxon>Triparma</taxon>
    </lineage>
</organism>
<dbReference type="SMART" id="SM00327">
    <property type="entry name" value="VWA"/>
    <property type="match status" value="1"/>
</dbReference>
<dbReference type="Pfam" id="PF04564">
    <property type="entry name" value="U-box"/>
    <property type="match status" value="1"/>
</dbReference>
<sequence length="742" mass="80196">MDSFRSCPLTKERFQDPVIDPEGNTYERSAIEEWLKDHSTSPITRSPLTLEHLVPNRALLDAISSSSVHLPPPPPLVDEWESVSVPHGSPGLSATIVGSNSICLERKTLLSVDVVAPVSTKRTPTHLVLVIDVSGSMGCSADVQGASESTGLSVLDITKHAAKTAIKLLSPLDTLSVVKFDSNASVVFDGMPMSVLNMKQAIKVVEELHPGSSTNLWDGLLKGMQQVKKSNVANKFSSVFLLTDGVPNVEPPRGHIPMMQKFMDENPNLKFSVNTFGFGYNLMSSLLLEIALNGGGNYSFIPDASFVGTVFVHSVSNELCKFGVSAVLKVETSNSSGVVLGASGKKQLKTLQTSWGYLIDVGSLSFDQTRSFIMTFDGPVSVDSVTLSYHDLNDGVGQTSELVTTPSISPSTNPSINHEILRLLSVDAITDGLSKYDGKRMRNLSEAQSAIASVVSTIKSSDSPASVALTIDMTGQITEAFSKSDYADKWGVHYLPSICRAHLLQVCTNFKDPGLQKYAEGTLFEKLRNEGDDIFMAMPAPKPSHGGERMNSANFSRTYYNASNGCFHGNCDVTLEGGMSIKMRDLKKGDRVVGTGGAIVEVLCIMKTLVGGSKCDMVTLSGGLCATPYHPIFYEGKWQFPRDITTPAETACDAVYSFVIKGGTGILVNGIEGIALGHNIVDDPIASHPYFGTDNIVEDLKKLRSLWEHGLVVFDYGCMRREEDNNTETLIVGFHMERLVLA</sequence>
<evidence type="ECO:0000256" key="1">
    <source>
        <dbReference type="SAM" id="MobiDB-lite"/>
    </source>
</evidence>
<dbReference type="PANTHER" id="PTHR10579">
    <property type="entry name" value="CALCIUM-ACTIVATED CHLORIDE CHANNEL REGULATOR"/>
    <property type="match status" value="1"/>
</dbReference>
<dbReference type="SUPFAM" id="SSF57850">
    <property type="entry name" value="RING/U-box"/>
    <property type="match status" value="1"/>
</dbReference>
<gene>
    <name evidence="4" type="ORF">TrCOL_g11308</name>
</gene>
<dbReference type="InterPro" id="IPR036844">
    <property type="entry name" value="Hint_dom_sf"/>
</dbReference>
<dbReference type="Gene3D" id="3.30.40.10">
    <property type="entry name" value="Zinc/RING finger domain, C3HC4 (zinc finger)"/>
    <property type="match status" value="1"/>
</dbReference>
<dbReference type="PROSITE" id="PS50234">
    <property type="entry name" value="VWFA"/>
    <property type="match status" value="1"/>
</dbReference>
<evidence type="ECO:0000259" key="3">
    <source>
        <dbReference type="PROSITE" id="PS51698"/>
    </source>
</evidence>
<feature type="domain" description="VWFA" evidence="2">
    <location>
        <begin position="126"/>
        <end position="319"/>
    </location>
</feature>
<dbReference type="GO" id="GO:0016567">
    <property type="term" value="P:protein ubiquitination"/>
    <property type="evidence" value="ECO:0007669"/>
    <property type="project" value="InterPro"/>
</dbReference>
<dbReference type="InterPro" id="IPR002035">
    <property type="entry name" value="VWF_A"/>
</dbReference>
<protein>
    <recommendedName>
        <fullName evidence="6">U-box domain-containing protein</fullName>
    </recommendedName>
</protein>
<dbReference type="Gene3D" id="3.40.50.410">
    <property type="entry name" value="von Willebrand factor, type A domain"/>
    <property type="match status" value="1"/>
</dbReference>
<dbReference type="InterPro" id="IPR039510">
    <property type="entry name" value="Vint_dom"/>
</dbReference>
<dbReference type="Pfam" id="PF14623">
    <property type="entry name" value="Vint"/>
    <property type="match status" value="1"/>
</dbReference>